<dbReference type="InterPro" id="IPR002401">
    <property type="entry name" value="Cyt_P450_E_grp-I"/>
</dbReference>
<keyword evidence="4" id="KW-0560">Oxidoreductase</keyword>
<dbReference type="SUPFAM" id="SSF48264">
    <property type="entry name" value="Cytochrome P450"/>
    <property type="match status" value="1"/>
</dbReference>
<dbReference type="GO" id="GO:0020037">
    <property type="term" value="F:heme binding"/>
    <property type="evidence" value="ECO:0007669"/>
    <property type="project" value="InterPro"/>
</dbReference>
<dbReference type="OMA" id="KVWHQRR"/>
<dbReference type="GO" id="GO:0016705">
    <property type="term" value="F:oxidoreductase activity, acting on paired donors, with incorporation or reduction of molecular oxygen"/>
    <property type="evidence" value="ECO:0007669"/>
    <property type="project" value="InterPro"/>
</dbReference>
<comment type="caution">
    <text evidence="5">The sequence shown here is derived from an EMBL/GenBank/DDBJ whole genome shotgun (WGS) entry which is preliminary data.</text>
</comment>
<dbReference type="PANTHER" id="PTHR24305:SF166">
    <property type="entry name" value="CYTOCHROME P450 12A4, MITOCHONDRIAL-RELATED"/>
    <property type="match status" value="1"/>
</dbReference>
<dbReference type="PRINTS" id="PR00385">
    <property type="entry name" value="P450"/>
</dbReference>
<dbReference type="Pfam" id="PF00067">
    <property type="entry name" value="p450"/>
    <property type="match status" value="1"/>
</dbReference>
<evidence type="ECO:0000256" key="3">
    <source>
        <dbReference type="PIRSR" id="PIRSR602401-1"/>
    </source>
</evidence>
<evidence type="ECO:0000313" key="5">
    <source>
        <dbReference type="EMBL" id="KAG8463453.1"/>
    </source>
</evidence>
<sequence>MTNLLQVAWALPVGLLAAAVVARLRFLRRLAHIPGPPHTFLLGNLTMMRGPPAFPFAFFPQRHLFLRALHARYGPVVRLVLPAGRGALVFFAKAEPMLEPFFKDSLAFPMRPSAPRVLERGLLAVPTGDVSRAHRAALSPALSTRALRHYTPALNRHASALCTHLAARAQGGHGDVEVHRPLSASTLDVIGEIGFGARFGALDGCEPGAAPSPFLGAANMLLSGVIAMVPWPLPVTRLVRALPLALQPRSQRELRGALRTYEGAARAFFAEASAAAAPTAGGAAAQLDGGSPAPSELPPRTFLEALAAARLSYAEAVDEIITLLLAGHETTANTLSWALHLLAAHPAEQAAARAELEAACPNGEPPNVDSLPKLTHLRGCVYEALRLFPTVPNVPRLCARDAIIGDVLVPAGTICFHAVAAGARDGSEFAEPDAFRPARHAHLPDGGSAAWLPFGAGPRKCIGYRLAELEAVTFLAALLRRFELLPPSAAAPLLGEHTDATLGPKLTGLHVRLKPRALVEGGLASRES</sequence>
<accession>A0A8J5XG42</accession>
<gene>
    <name evidence="5" type="ORF">KFE25_004964</name>
</gene>
<dbReference type="EMBL" id="JAGTXO010000016">
    <property type="protein sequence ID" value="KAG8463453.1"/>
    <property type="molecule type" value="Genomic_DNA"/>
</dbReference>
<dbReference type="OrthoDB" id="1470350at2759"/>
<dbReference type="GO" id="GO:0005506">
    <property type="term" value="F:iron ion binding"/>
    <property type="evidence" value="ECO:0007669"/>
    <property type="project" value="InterPro"/>
</dbReference>
<comment type="similarity">
    <text evidence="2 4">Belongs to the cytochrome P450 family.</text>
</comment>
<dbReference type="PRINTS" id="PR00463">
    <property type="entry name" value="EP450I"/>
</dbReference>
<dbReference type="Gene3D" id="1.10.630.10">
    <property type="entry name" value="Cytochrome P450"/>
    <property type="match status" value="1"/>
</dbReference>
<comment type="cofactor">
    <cofactor evidence="1 3">
        <name>heme</name>
        <dbReference type="ChEBI" id="CHEBI:30413"/>
    </cofactor>
</comment>
<dbReference type="InterPro" id="IPR017972">
    <property type="entry name" value="Cyt_P450_CS"/>
</dbReference>
<dbReference type="PROSITE" id="PS00086">
    <property type="entry name" value="CYTOCHROME_P450"/>
    <property type="match status" value="1"/>
</dbReference>
<keyword evidence="4" id="KW-0503">Monooxygenase</keyword>
<keyword evidence="3 4" id="KW-0408">Iron</keyword>
<reference evidence="5" key="1">
    <citation type="submission" date="2021-05" db="EMBL/GenBank/DDBJ databases">
        <title>The genome of the haptophyte Pavlova lutheri (Diacronema luteri, Pavlovales) - a model for lipid biosynthesis in eukaryotic algae.</title>
        <authorList>
            <person name="Hulatt C.J."/>
            <person name="Posewitz M.C."/>
        </authorList>
    </citation>
    <scope>NUCLEOTIDE SEQUENCE</scope>
    <source>
        <strain evidence="5">NIVA-4/92</strain>
    </source>
</reference>
<dbReference type="GO" id="GO:0004497">
    <property type="term" value="F:monooxygenase activity"/>
    <property type="evidence" value="ECO:0007669"/>
    <property type="project" value="UniProtKB-KW"/>
</dbReference>
<keyword evidence="3 4" id="KW-0479">Metal-binding</keyword>
<evidence type="ECO:0000256" key="2">
    <source>
        <dbReference type="ARBA" id="ARBA00010617"/>
    </source>
</evidence>
<evidence type="ECO:0000256" key="1">
    <source>
        <dbReference type="ARBA" id="ARBA00001971"/>
    </source>
</evidence>
<keyword evidence="6" id="KW-1185">Reference proteome</keyword>
<dbReference type="InterPro" id="IPR036396">
    <property type="entry name" value="Cyt_P450_sf"/>
</dbReference>
<name>A0A8J5XG42_DIALT</name>
<evidence type="ECO:0008006" key="7">
    <source>
        <dbReference type="Google" id="ProtNLM"/>
    </source>
</evidence>
<dbReference type="AlphaFoldDB" id="A0A8J5XG42"/>
<dbReference type="InterPro" id="IPR050121">
    <property type="entry name" value="Cytochrome_P450_monoxygenase"/>
</dbReference>
<protein>
    <recommendedName>
        <fullName evidence="7">Cytochrome P450</fullName>
    </recommendedName>
</protein>
<keyword evidence="3 4" id="KW-0349">Heme</keyword>
<evidence type="ECO:0000256" key="4">
    <source>
        <dbReference type="RuleBase" id="RU000461"/>
    </source>
</evidence>
<dbReference type="PANTHER" id="PTHR24305">
    <property type="entry name" value="CYTOCHROME P450"/>
    <property type="match status" value="1"/>
</dbReference>
<dbReference type="InterPro" id="IPR001128">
    <property type="entry name" value="Cyt_P450"/>
</dbReference>
<dbReference type="Proteomes" id="UP000751190">
    <property type="component" value="Unassembled WGS sequence"/>
</dbReference>
<proteinExistence type="inferred from homology"/>
<evidence type="ECO:0000313" key="6">
    <source>
        <dbReference type="Proteomes" id="UP000751190"/>
    </source>
</evidence>
<organism evidence="5 6">
    <name type="scientific">Diacronema lutheri</name>
    <name type="common">Unicellular marine alga</name>
    <name type="synonym">Monochrysis lutheri</name>
    <dbReference type="NCBI Taxonomy" id="2081491"/>
    <lineage>
        <taxon>Eukaryota</taxon>
        <taxon>Haptista</taxon>
        <taxon>Haptophyta</taxon>
        <taxon>Pavlovophyceae</taxon>
        <taxon>Pavlovales</taxon>
        <taxon>Pavlovaceae</taxon>
        <taxon>Diacronema</taxon>
    </lineage>
</organism>
<feature type="binding site" description="axial binding residue" evidence="3">
    <location>
        <position position="461"/>
    </location>
    <ligand>
        <name>heme</name>
        <dbReference type="ChEBI" id="CHEBI:30413"/>
    </ligand>
    <ligandPart>
        <name>Fe</name>
        <dbReference type="ChEBI" id="CHEBI:18248"/>
    </ligandPart>
</feature>